<dbReference type="SMART" id="SM00668">
    <property type="entry name" value="CTLH"/>
    <property type="match status" value="1"/>
</dbReference>
<feature type="compositionally biased region" description="Low complexity" evidence="2">
    <location>
        <begin position="257"/>
        <end position="266"/>
    </location>
</feature>
<dbReference type="SMART" id="SM00667">
    <property type="entry name" value="LisH"/>
    <property type="match status" value="1"/>
</dbReference>
<evidence type="ECO:0000313" key="4">
    <source>
        <dbReference type="EMBL" id="KAK4185931.1"/>
    </source>
</evidence>
<dbReference type="Proteomes" id="UP001302126">
    <property type="component" value="Unassembled WGS sequence"/>
</dbReference>
<proteinExistence type="predicted"/>
<feature type="region of interest" description="Disordered" evidence="2">
    <location>
        <begin position="32"/>
        <end position="51"/>
    </location>
</feature>
<dbReference type="SMART" id="SM00757">
    <property type="entry name" value="CRA"/>
    <property type="match status" value="1"/>
</dbReference>
<evidence type="ECO:0000259" key="3">
    <source>
        <dbReference type="PROSITE" id="PS50897"/>
    </source>
</evidence>
<feature type="compositionally biased region" description="Polar residues" evidence="2">
    <location>
        <begin position="32"/>
        <end position="44"/>
    </location>
</feature>
<reference evidence="4" key="1">
    <citation type="journal article" date="2023" name="Mol. Phylogenet. Evol.">
        <title>Genome-scale phylogeny and comparative genomics of the fungal order Sordariales.</title>
        <authorList>
            <person name="Hensen N."/>
            <person name="Bonometti L."/>
            <person name="Westerberg I."/>
            <person name="Brannstrom I.O."/>
            <person name="Guillou S."/>
            <person name="Cros-Aarteil S."/>
            <person name="Calhoun S."/>
            <person name="Haridas S."/>
            <person name="Kuo A."/>
            <person name="Mondo S."/>
            <person name="Pangilinan J."/>
            <person name="Riley R."/>
            <person name="LaButti K."/>
            <person name="Andreopoulos B."/>
            <person name="Lipzen A."/>
            <person name="Chen C."/>
            <person name="Yan M."/>
            <person name="Daum C."/>
            <person name="Ng V."/>
            <person name="Clum A."/>
            <person name="Steindorff A."/>
            <person name="Ohm R.A."/>
            <person name="Martin F."/>
            <person name="Silar P."/>
            <person name="Natvig D.O."/>
            <person name="Lalanne C."/>
            <person name="Gautier V."/>
            <person name="Ament-Velasquez S.L."/>
            <person name="Kruys A."/>
            <person name="Hutchinson M.I."/>
            <person name="Powell A.J."/>
            <person name="Barry K."/>
            <person name="Miller A.N."/>
            <person name="Grigoriev I.V."/>
            <person name="Debuchy R."/>
            <person name="Gladieux P."/>
            <person name="Hiltunen Thoren M."/>
            <person name="Johannesson H."/>
        </authorList>
    </citation>
    <scope>NUCLEOTIDE SEQUENCE</scope>
    <source>
        <strain evidence="4">PSN309</strain>
    </source>
</reference>
<organism evidence="4 5">
    <name type="scientific">Podospora australis</name>
    <dbReference type="NCBI Taxonomy" id="1536484"/>
    <lineage>
        <taxon>Eukaryota</taxon>
        <taxon>Fungi</taxon>
        <taxon>Dikarya</taxon>
        <taxon>Ascomycota</taxon>
        <taxon>Pezizomycotina</taxon>
        <taxon>Sordariomycetes</taxon>
        <taxon>Sordariomycetidae</taxon>
        <taxon>Sordariales</taxon>
        <taxon>Podosporaceae</taxon>
        <taxon>Podospora</taxon>
    </lineage>
</organism>
<dbReference type="Pfam" id="PF08513">
    <property type="entry name" value="LisH"/>
    <property type="match status" value="1"/>
</dbReference>
<accession>A0AAN7AET2</accession>
<dbReference type="AlphaFoldDB" id="A0AAN7AET2"/>
<keyword evidence="5" id="KW-1185">Reference proteome</keyword>
<dbReference type="Pfam" id="PF10607">
    <property type="entry name" value="CTLH"/>
    <property type="match status" value="1"/>
</dbReference>
<dbReference type="InterPro" id="IPR013144">
    <property type="entry name" value="CRA_dom"/>
</dbReference>
<evidence type="ECO:0000256" key="1">
    <source>
        <dbReference type="ARBA" id="ARBA00002343"/>
    </source>
</evidence>
<dbReference type="EMBL" id="MU864436">
    <property type="protein sequence ID" value="KAK4185931.1"/>
    <property type="molecule type" value="Genomic_DNA"/>
</dbReference>
<evidence type="ECO:0000256" key="2">
    <source>
        <dbReference type="SAM" id="MobiDB-lite"/>
    </source>
</evidence>
<dbReference type="InterPro" id="IPR050618">
    <property type="entry name" value="Ubq-SigPath_Reg"/>
</dbReference>
<dbReference type="PANTHER" id="PTHR12864">
    <property type="entry name" value="RAN BINDING PROTEIN 9-RELATED"/>
    <property type="match status" value="1"/>
</dbReference>
<protein>
    <submittedName>
        <fullName evidence="4">CTLH/CRA C-terminal to lish motif domain-containing protein</fullName>
    </submittedName>
</protein>
<dbReference type="InterPro" id="IPR006595">
    <property type="entry name" value="CTLH_C"/>
</dbReference>
<comment type="function">
    <text evidence="1">Involved in the proteasome-dependent degradation of fructose-1,6-bisphosphatase.</text>
</comment>
<dbReference type="PROSITE" id="PS50896">
    <property type="entry name" value="LISH"/>
    <property type="match status" value="1"/>
</dbReference>
<comment type="caution">
    <text evidence="4">The sequence shown here is derived from an EMBL/GenBank/DDBJ whole genome shotgun (WGS) entry which is preliminary data.</text>
</comment>
<sequence>MSHWQTSELGHLDPDSAFREYIFEEFRQKLGQMNSSSSTTTPQQHAFEARVGDVKSPKSNINSLILDFLIMEGYPNAAAKFSMEANLGLKQEDTSILTRQEILHAIHSGNIEGAISALNELDPELLDMNPGLHFSLLLLQLVELIRESSGGDIKPALDFATHKVAPRAATSEAHKKQFERVMMLFFYDDPKKLSPDLKALLSPDLRRITASKVNEAVLLRQDQRKEAAMRDLVRLRAWTENTARARGQDLPRMIDLGLNNDTGNNDTGDDDTMELNGHEPMITT</sequence>
<gene>
    <name evidence="4" type="ORF">QBC35DRAFT_502633</name>
</gene>
<evidence type="ECO:0000313" key="5">
    <source>
        <dbReference type="Proteomes" id="UP001302126"/>
    </source>
</evidence>
<feature type="region of interest" description="Disordered" evidence="2">
    <location>
        <begin position="257"/>
        <end position="284"/>
    </location>
</feature>
<reference evidence="4" key="2">
    <citation type="submission" date="2023-05" db="EMBL/GenBank/DDBJ databases">
        <authorList>
            <consortium name="Lawrence Berkeley National Laboratory"/>
            <person name="Steindorff A."/>
            <person name="Hensen N."/>
            <person name="Bonometti L."/>
            <person name="Westerberg I."/>
            <person name="Brannstrom I.O."/>
            <person name="Guillou S."/>
            <person name="Cros-Aarteil S."/>
            <person name="Calhoun S."/>
            <person name="Haridas S."/>
            <person name="Kuo A."/>
            <person name="Mondo S."/>
            <person name="Pangilinan J."/>
            <person name="Riley R."/>
            <person name="Labutti K."/>
            <person name="Andreopoulos B."/>
            <person name="Lipzen A."/>
            <person name="Chen C."/>
            <person name="Yanf M."/>
            <person name="Daum C."/>
            <person name="Ng V."/>
            <person name="Clum A."/>
            <person name="Ohm R."/>
            <person name="Martin F."/>
            <person name="Silar P."/>
            <person name="Natvig D."/>
            <person name="Lalanne C."/>
            <person name="Gautier V."/>
            <person name="Ament-Velasquez S.L."/>
            <person name="Kruys A."/>
            <person name="Hutchinson M.I."/>
            <person name="Powell A.J."/>
            <person name="Barry K."/>
            <person name="Miller A.N."/>
            <person name="Grigoriev I.V."/>
            <person name="Debuchy R."/>
            <person name="Gladieux P."/>
            <person name="Thoren M.H."/>
            <person name="Johannesson H."/>
        </authorList>
    </citation>
    <scope>NUCLEOTIDE SEQUENCE</scope>
    <source>
        <strain evidence="4">PSN309</strain>
    </source>
</reference>
<dbReference type="InterPro" id="IPR006594">
    <property type="entry name" value="LisH"/>
</dbReference>
<name>A0AAN7AET2_9PEZI</name>
<feature type="domain" description="CTLH" evidence="3">
    <location>
        <begin position="95"/>
        <end position="152"/>
    </location>
</feature>
<dbReference type="InterPro" id="IPR024964">
    <property type="entry name" value="CTLH/CRA"/>
</dbReference>
<dbReference type="PROSITE" id="PS50897">
    <property type="entry name" value="CTLH"/>
    <property type="match status" value="1"/>
</dbReference>